<feature type="domain" description="UCP01524 winged helix-turn-helix" evidence="3">
    <location>
        <begin position="352"/>
        <end position="431"/>
    </location>
</feature>
<dbReference type="Pfam" id="PF09940">
    <property type="entry name" value="DUF2172"/>
    <property type="match status" value="1"/>
</dbReference>
<dbReference type="Pfam" id="PF16221">
    <property type="entry name" value="HTH_47"/>
    <property type="match status" value="1"/>
</dbReference>
<reference evidence="5 6" key="2">
    <citation type="submission" date="2011-11" db="EMBL/GenBank/DDBJ databases">
        <authorList>
            <consortium name="US DOE Joint Genome Institute"/>
            <person name="Lucas S."/>
            <person name="Han J."/>
            <person name="Lapidus A."/>
            <person name="Cheng J.-F."/>
            <person name="Goodwin L."/>
            <person name="Pitluck S."/>
            <person name="Peters L."/>
            <person name="Ovchinnikova G."/>
            <person name="Zhang X."/>
            <person name="Detter J.C."/>
            <person name="Han C."/>
            <person name="Tapia R."/>
            <person name="Land M."/>
            <person name="Hauser L."/>
            <person name="Kyrpides N."/>
            <person name="Ivanova N."/>
            <person name="Pagani I."/>
            <person name="Vogl K."/>
            <person name="Liu Z."/>
            <person name="Overmann J."/>
            <person name="Frigaard N.-U."/>
            <person name="Bryant D."/>
            <person name="Woyke T."/>
        </authorList>
    </citation>
    <scope>NUCLEOTIDE SEQUENCE [LARGE SCALE GENOMIC DNA]</scope>
    <source>
        <strain evidence="5 6">970</strain>
    </source>
</reference>
<sequence length="435" mass="49468">MTDRTALIDRYLKRLFPITRSLTGPGNRETLRILQEIAPLAIKEYPSGTPVYDWIIPPEWQVRDAYITNRHGQRIVDFQASNLHLVSYSEAIDATLDFAELTPHLHVHPSLPTAIPYRTSYYQRDWGFCLTQDQYRQLEEAGTDLHVRIDSAVDAQGSLTVGELLIPGELKQEILISTYICHPSLANDNLSGMVLTAFLAQALLESRKLQHSYRIIFVPETIGAIAYCAMNEAAMKRIDTGLVVTTVGGPGAFGYKQSFDPDHPINALIEETFHATDTEFIRYPFDIHGSDERQYSSQGFRINVATITKDKYYEYDVYHSSLDNLAFISADAVGQSLTLYMSLIQHLDANQCYRNRYPNCETMLSKHALYPTIGGCLLPRQLDRTELNWILWLLFWCDGQRSLHQIAQQLEVPMRVLLPAVERLLAKGLLERVAE</sequence>
<feature type="binding site" evidence="1">
    <location>
        <position position="182"/>
    </location>
    <ligand>
        <name>Zn(2+)</name>
        <dbReference type="ChEBI" id="CHEBI:29105"/>
    </ligand>
</feature>
<dbReference type="SUPFAM" id="SSF53187">
    <property type="entry name" value="Zn-dependent exopeptidases"/>
    <property type="match status" value="1"/>
</dbReference>
<dbReference type="Gene3D" id="3.40.630.10">
    <property type="entry name" value="Zn peptidases"/>
    <property type="match status" value="1"/>
</dbReference>
<reference evidence="6" key="1">
    <citation type="submission" date="2011-06" db="EMBL/GenBank/DDBJ databases">
        <authorList>
            <consortium name="US DOE Joint Genome Institute (JGI-PGF)"/>
            <person name="Lucas S."/>
            <person name="Han J."/>
            <person name="Lapidus A."/>
            <person name="Cheng J.-F."/>
            <person name="Goodwin L."/>
            <person name="Pitluck S."/>
            <person name="Peters L."/>
            <person name="Land M.L."/>
            <person name="Hauser L."/>
            <person name="Vogl K."/>
            <person name="Liu Z."/>
            <person name="Overmann J."/>
            <person name="Frigaard N.-U."/>
            <person name="Bryant D.A."/>
            <person name="Woyke T.J."/>
        </authorList>
    </citation>
    <scope>NUCLEOTIDE SEQUENCE [LARGE SCALE GENOMIC DNA]</scope>
    <source>
        <strain evidence="6">970</strain>
    </source>
</reference>
<protein>
    <recommendedName>
        <fullName evidence="7">Aminopeptidase</fullName>
    </recommendedName>
</protein>
<dbReference type="InterPro" id="IPR032589">
    <property type="entry name" value="DUF4910"/>
</dbReference>
<dbReference type="InterPro" id="IPR036388">
    <property type="entry name" value="WH-like_DNA-bd_sf"/>
</dbReference>
<feature type="binding site" evidence="1">
    <location>
        <position position="188"/>
    </location>
    <ligand>
        <name>Zn(2+)</name>
        <dbReference type="ChEBI" id="CHEBI:29105"/>
    </ligand>
</feature>
<name>H8Z0A5_9GAMM</name>
<evidence type="ECO:0008006" key="7">
    <source>
        <dbReference type="Google" id="ProtNLM"/>
    </source>
</evidence>
<dbReference type="RefSeq" id="WP_009149034.1">
    <property type="nucleotide sequence ID" value="NZ_CP121471.1"/>
</dbReference>
<dbReference type="EMBL" id="JH603169">
    <property type="protein sequence ID" value="EIC22313.1"/>
    <property type="molecule type" value="Genomic_DNA"/>
</dbReference>
<dbReference type="STRING" id="631362.Thi970DRAFT_02566"/>
<organism evidence="5 6">
    <name type="scientific">Thiorhodovibrio frisius</name>
    <dbReference type="NCBI Taxonomy" id="631362"/>
    <lineage>
        <taxon>Bacteria</taxon>
        <taxon>Pseudomonadati</taxon>
        <taxon>Pseudomonadota</taxon>
        <taxon>Gammaproteobacteria</taxon>
        <taxon>Chromatiales</taxon>
        <taxon>Chromatiaceae</taxon>
        <taxon>Thiorhodovibrio</taxon>
    </lineage>
</organism>
<comment type="cofactor">
    <cofactor evidence="1">
        <name>Zn(2+)</name>
        <dbReference type="ChEBI" id="CHEBI:29105"/>
    </cofactor>
    <text evidence="1">Binds 1 zinc ion per subunit.</text>
</comment>
<dbReference type="GO" id="GO:0046872">
    <property type="term" value="F:metal ion binding"/>
    <property type="evidence" value="ECO:0007669"/>
    <property type="project" value="UniProtKB-KW"/>
</dbReference>
<dbReference type="Gene3D" id="1.10.10.10">
    <property type="entry name" value="Winged helix-like DNA-binding domain superfamily/Winged helix DNA-binding domain"/>
    <property type="match status" value="1"/>
</dbReference>
<evidence type="ECO:0000259" key="3">
    <source>
        <dbReference type="Pfam" id="PF16221"/>
    </source>
</evidence>
<dbReference type="Proteomes" id="UP000002964">
    <property type="component" value="Unassembled WGS sequence"/>
</dbReference>
<keyword evidence="1" id="KW-0479">Metal-binding</keyword>
<feature type="domain" description="DUF4910" evidence="4">
    <location>
        <begin position="11"/>
        <end position="350"/>
    </location>
</feature>
<evidence type="ECO:0000313" key="6">
    <source>
        <dbReference type="Proteomes" id="UP000002964"/>
    </source>
</evidence>
<evidence type="ECO:0000313" key="5">
    <source>
        <dbReference type="EMBL" id="EIC22313.1"/>
    </source>
</evidence>
<dbReference type="HOGENOM" id="CLU_052015_0_0_6"/>
<keyword evidence="1" id="KW-0862">Zinc</keyword>
<dbReference type="eggNOG" id="COG4310">
    <property type="taxonomic scope" value="Bacteria"/>
</dbReference>
<dbReference type="InterPro" id="IPR032610">
    <property type="entry name" value="DUF2172"/>
</dbReference>
<dbReference type="InterPro" id="IPR032622">
    <property type="entry name" value="UCP01524_HTH"/>
</dbReference>
<dbReference type="InterPro" id="IPR012353">
    <property type="entry name" value="UCP015244"/>
</dbReference>
<feature type="domain" description="DUF2172" evidence="2">
    <location>
        <begin position="59"/>
        <end position="151"/>
    </location>
</feature>
<proteinExistence type="predicted"/>
<dbReference type="AlphaFoldDB" id="H8Z0A5"/>
<accession>H8Z0A5</accession>
<dbReference type="PIRSF" id="PIRSF015244">
    <property type="entry name" value="UCP015244"/>
    <property type="match status" value="1"/>
</dbReference>
<keyword evidence="6" id="KW-1185">Reference proteome</keyword>
<evidence type="ECO:0000256" key="1">
    <source>
        <dbReference type="PIRSR" id="PIRSR015244-50"/>
    </source>
</evidence>
<gene>
    <name evidence="5" type="ORF">Thi970DRAFT_02566</name>
</gene>
<feature type="binding site" evidence="1">
    <location>
        <position position="319"/>
    </location>
    <ligand>
        <name>Zn(2+)</name>
        <dbReference type="ChEBI" id="CHEBI:29105"/>
    </ligand>
</feature>
<evidence type="ECO:0000259" key="2">
    <source>
        <dbReference type="Pfam" id="PF09940"/>
    </source>
</evidence>
<dbReference type="Gene3D" id="3.50.30.90">
    <property type="match status" value="1"/>
</dbReference>
<evidence type="ECO:0000259" key="4">
    <source>
        <dbReference type="Pfam" id="PF16254"/>
    </source>
</evidence>
<dbReference type="Pfam" id="PF16254">
    <property type="entry name" value="DUF4910"/>
    <property type="match status" value="1"/>
</dbReference>